<sequence>MTRDTVTILTSLSHPLTKAIVPSAGGGIETRTQQNVKFYSGEEIEVADLRAFAEVLERTSADPYKCVVRGAIAPGTNRERMLRRKFSKDDTPATLLEQARRWVLFDVDGIALPPDFDPLVDPARTVSFVRAKLPSCFHAVACWYQFTGSAGIKPGLHIRLGFWLDRPLDEAELKRWLAQKLPEPGKPAKSWFREYPVDPAVFTTAQPIYVAAPIIKQGARPVRRPLRQIRHSRWCSGDCSRSAHRGAAA</sequence>
<evidence type="ECO:0000313" key="1">
    <source>
        <dbReference type="EMBL" id="MVT69933.1"/>
    </source>
</evidence>
<accession>A0A844SS45</accession>
<organism evidence="1 2">
    <name type="scientific">Bradyrhizobium pachyrhizi</name>
    <dbReference type="NCBI Taxonomy" id="280333"/>
    <lineage>
        <taxon>Bacteria</taxon>
        <taxon>Pseudomonadati</taxon>
        <taxon>Pseudomonadota</taxon>
        <taxon>Alphaproteobacteria</taxon>
        <taxon>Hyphomicrobiales</taxon>
        <taxon>Nitrobacteraceae</taxon>
        <taxon>Bradyrhizobium</taxon>
    </lineage>
</organism>
<name>A0A844SS45_9BRAD</name>
<evidence type="ECO:0000313" key="2">
    <source>
        <dbReference type="Proteomes" id="UP000436468"/>
    </source>
</evidence>
<keyword evidence="2" id="KW-1185">Reference proteome</keyword>
<gene>
    <name evidence="1" type="ORF">GPL21_33130</name>
</gene>
<proteinExistence type="predicted"/>
<dbReference type="AlphaFoldDB" id="A0A844SS45"/>
<protein>
    <recommendedName>
        <fullName evidence="3">Primase C-terminal 1 domain-containing protein</fullName>
    </recommendedName>
</protein>
<dbReference type="Proteomes" id="UP000436468">
    <property type="component" value="Unassembled WGS sequence"/>
</dbReference>
<dbReference type="RefSeq" id="WP_157348049.1">
    <property type="nucleotide sequence ID" value="NZ_WQNF01000036.1"/>
</dbReference>
<evidence type="ECO:0008006" key="3">
    <source>
        <dbReference type="Google" id="ProtNLM"/>
    </source>
</evidence>
<dbReference type="EMBL" id="WQNF01000036">
    <property type="protein sequence ID" value="MVT69933.1"/>
    <property type="molecule type" value="Genomic_DNA"/>
</dbReference>
<comment type="caution">
    <text evidence="1">The sequence shown here is derived from an EMBL/GenBank/DDBJ whole genome shotgun (WGS) entry which is preliminary data.</text>
</comment>
<reference evidence="1 2" key="1">
    <citation type="submission" date="2019-12" db="EMBL/GenBank/DDBJ databases">
        <title>Draft genome sequences Bradyrhizobium cajani AMBPC1010, Bradyrhizobium pachyrhizi AMBPC1040 and Bradyrhizobium yuanmingense ALSPC3051, three plant growth promoting strains isolated from nodules of Cajanus cajan L. in Dominican Republic.</title>
        <authorList>
            <person name="Flores-Felix J.D."/>
            <person name="Araujo J."/>
            <person name="Diaz-Alcantara C."/>
            <person name="Gonzalez-Andres F."/>
            <person name="Velazquez E."/>
        </authorList>
    </citation>
    <scope>NUCLEOTIDE SEQUENCE [LARGE SCALE GENOMIC DNA]</scope>
    <source>
        <strain evidence="1 2">1040</strain>
    </source>
</reference>